<sequence length="165" mass="17659">MRGPAYQVGPFDRLEGVGGALRQIGHGRPGHLGDDHVGGPLVADLFLEGEAELIRHNMVFEHLRAIALSPSDTVTLLTSQAKWRTSRFSGNGASCVEVAVLRGRDAGVPNKAGEEFVVALRDTKNRDREPQIFTISEWDAFLAGVAEGDFSSASLIAGHEDVAVV</sequence>
<reference evidence="2" key="1">
    <citation type="journal article" date="2014" name="Int. J. Syst. Evol. Microbiol.">
        <title>Complete genome sequence of Corynebacterium casei LMG S-19264T (=DSM 44701T), isolated from a smear-ripened cheese.</title>
        <authorList>
            <consortium name="US DOE Joint Genome Institute (JGI-PGF)"/>
            <person name="Walter F."/>
            <person name="Albersmeier A."/>
            <person name="Kalinowski J."/>
            <person name="Ruckert C."/>
        </authorList>
    </citation>
    <scope>NUCLEOTIDE SEQUENCE</scope>
    <source>
        <strain evidence="2">CGMCC 4.7430</strain>
    </source>
</reference>
<dbReference type="Proteomes" id="UP000660745">
    <property type="component" value="Unassembled WGS sequence"/>
</dbReference>
<evidence type="ECO:0000313" key="2">
    <source>
        <dbReference type="EMBL" id="GGP12689.1"/>
    </source>
</evidence>
<reference evidence="2" key="2">
    <citation type="submission" date="2020-09" db="EMBL/GenBank/DDBJ databases">
        <authorList>
            <person name="Sun Q."/>
            <person name="Zhou Y."/>
        </authorList>
    </citation>
    <scope>NUCLEOTIDE SEQUENCE</scope>
    <source>
        <strain evidence="2">CGMCC 4.7430</strain>
    </source>
</reference>
<dbReference type="AlphaFoldDB" id="A0A918E7G0"/>
<dbReference type="Pfam" id="PF04149">
    <property type="entry name" value="DUF397"/>
    <property type="match status" value="1"/>
</dbReference>
<evidence type="ECO:0000259" key="1">
    <source>
        <dbReference type="Pfam" id="PF04149"/>
    </source>
</evidence>
<evidence type="ECO:0000313" key="3">
    <source>
        <dbReference type="Proteomes" id="UP000660745"/>
    </source>
</evidence>
<dbReference type="InterPro" id="IPR007278">
    <property type="entry name" value="DUF397"/>
</dbReference>
<protein>
    <recommendedName>
        <fullName evidence="1">DUF397 domain-containing protein</fullName>
    </recommendedName>
</protein>
<organism evidence="2 3">
    <name type="scientific">Nonomuraea glycinis</name>
    <dbReference type="NCBI Taxonomy" id="2047744"/>
    <lineage>
        <taxon>Bacteria</taxon>
        <taxon>Bacillati</taxon>
        <taxon>Actinomycetota</taxon>
        <taxon>Actinomycetes</taxon>
        <taxon>Streptosporangiales</taxon>
        <taxon>Streptosporangiaceae</taxon>
        <taxon>Nonomuraea</taxon>
    </lineage>
</organism>
<accession>A0A918E7G0</accession>
<dbReference type="EMBL" id="BMNK01000012">
    <property type="protein sequence ID" value="GGP12689.1"/>
    <property type="molecule type" value="Genomic_DNA"/>
</dbReference>
<feature type="domain" description="DUF397" evidence="1">
    <location>
        <begin position="81"/>
        <end position="145"/>
    </location>
</feature>
<proteinExistence type="predicted"/>
<keyword evidence="3" id="KW-1185">Reference proteome</keyword>
<name>A0A918E7G0_9ACTN</name>
<gene>
    <name evidence="2" type="ORF">GCM10012278_61490</name>
</gene>
<comment type="caution">
    <text evidence="2">The sequence shown here is derived from an EMBL/GenBank/DDBJ whole genome shotgun (WGS) entry which is preliminary data.</text>
</comment>